<dbReference type="AlphaFoldDB" id="A0A914R8N5"/>
<name>A0A914R8N5_PAREQ</name>
<reference evidence="2" key="1">
    <citation type="submission" date="2022-11" db="UniProtKB">
        <authorList>
            <consortium name="WormBaseParasite"/>
        </authorList>
    </citation>
    <scope>IDENTIFICATION</scope>
</reference>
<dbReference type="WBParaSite" id="PEQ_0000262801-mRNA-1">
    <property type="protein sequence ID" value="PEQ_0000262801-mRNA-1"/>
    <property type="gene ID" value="PEQ_0000262801"/>
</dbReference>
<protein>
    <submittedName>
        <fullName evidence="2">Uncharacterized protein</fullName>
    </submittedName>
</protein>
<sequence length="33" mass="3639">MNDTYDFAANKEDGNIGIESMSRNAKSSEEGTR</sequence>
<evidence type="ECO:0000313" key="2">
    <source>
        <dbReference type="WBParaSite" id="PEQ_0000262801-mRNA-1"/>
    </source>
</evidence>
<proteinExistence type="predicted"/>
<keyword evidence="1" id="KW-1185">Reference proteome</keyword>
<organism evidence="1 2">
    <name type="scientific">Parascaris equorum</name>
    <name type="common">Equine roundworm</name>
    <dbReference type="NCBI Taxonomy" id="6256"/>
    <lineage>
        <taxon>Eukaryota</taxon>
        <taxon>Metazoa</taxon>
        <taxon>Ecdysozoa</taxon>
        <taxon>Nematoda</taxon>
        <taxon>Chromadorea</taxon>
        <taxon>Rhabditida</taxon>
        <taxon>Spirurina</taxon>
        <taxon>Ascaridomorpha</taxon>
        <taxon>Ascaridoidea</taxon>
        <taxon>Ascarididae</taxon>
        <taxon>Parascaris</taxon>
    </lineage>
</organism>
<dbReference type="Proteomes" id="UP000887564">
    <property type="component" value="Unplaced"/>
</dbReference>
<accession>A0A914R8N5</accession>
<evidence type="ECO:0000313" key="1">
    <source>
        <dbReference type="Proteomes" id="UP000887564"/>
    </source>
</evidence>